<keyword evidence="2" id="KW-1133">Transmembrane helix</keyword>
<keyword evidence="2" id="KW-0812">Transmembrane</keyword>
<evidence type="ECO:0000256" key="2">
    <source>
        <dbReference type="SAM" id="Phobius"/>
    </source>
</evidence>
<proteinExistence type="predicted"/>
<keyword evidence="2" id="KW-0472">Membrane</keyword>
<feature type="domain" description="HNH nuclease" evidence="3">
    <location>
        <begin position="223"/>
        <end position="314"/>
    </location>
</feature>
<evidence type="ECO:0000313" key="5">
    <source>
        <dbReference type="Proteomes" id="UP000483672"/>
    </source>
</evidence>
<feature type="compositionally biased region" description="Basic and acidic residues" evidence="1">
    <location>
        <begin position="779"/>
        <end position="791"/>
    </location>
</feature>
<feature type="compositionally biased region" description="Polar residues" evidence="1">
    <location>
        <begin position="153"/>
        <end position="168"/>
    </location>
</feature>
<feature type="compositionally biased region" description="Polar residues" evidence="1">
    <location>
        <begin position="633"/>
        <end position="651"/>
    </location>
</feature>
<feature type="region of interest" description="Disordered" evidence="1">
    <location>
        <begin position="149"/>
        <end position="199"/>
    </location>
</feature>
<feature type="compositionally biased region" description="Polar residues" evidence="1">
    <location>
        <begin position="177"/>
        <end position="187"/>
    </location>
</feature>
<dbReference type="Pfam" id="PF13391">
    <property type="entry name" value="HNH_2"/>
    <property type="match status" value="1"/>
</dbReference>
<gene>
    <name evidence="4" type="ORF">TWF191_002469</name>
</gene>
<sequence length="791" mass="85906">MNSVTSINRSRLWSIKIHTNTSTKLEPSRNDIKAGPACCGGLGIYASTIFEDLKIIYPTLHNLPNGSSLTLWQGHDDGSMEFTSASEGDKEFKMTTSSSGLYLGLIIHNADHPSCKALTSSAGINEHIDVGCAMIPTLKFNPKENGYLPDTPNYHTPSLNFSKPSTPFNEKRKLTEDSASNSSTPDSLESRHEQDRNSRELAKSLGVDVGSFDEAVKITYDKCVITKTSSKWGSLICGPGYVASHIMPQRLWFSYPDWPPSPVFEKFPFNVVSSYNTDEDTLRKRMQSTWGPGNGLLLRADIHDMFDQRMIAIHPVTFRIRFFAPMPVAMEYHGRIVEWEVIPDRAALAHHYTQCVIENVAANMTIGSEYVVPEIWRPTINLISPSASMKRVSRDIAVPALWLWLWNGYAMAQTSSRVMSLSLQGQLPPLTLPADCLTTSVYRAETEINGINDEIYYTSSTLVQGCMTDDPRSTCCPNYESAGSYGVYYSPGVCPDGYTTLDLNIIVQAYSYSSYDEIKLGLKTGKACCPRVGTPVTYDLYSYGPSCLYSETTSYSTSDEVGPKVISTSRYWSASAYIIIPGTDFTTTFASPTVAPESDEPESTSAEPGQTIPTQRGTTSAARTTGGATSTGPRNTSSPTNTSEPAPQTSTGMPIGAIAGISVGAVAALVGCIFAAYRLGRRKGGANSQVPGDFPSTRPPQNPHGMGFSEIGGESIPLGKVGGAGPAPAYTGVQEIDGSQYKGYAQPAYPEMPANPYQGYIPNKYPELDGNVYQAQGPDRNRYQELDGGGR</sequence>
<feature type="compositionally biased region" description="Low complexity" evidence="1">
    <location>
        <begin position="616"/>
        <end position="632"/>
    </location>
</feature>
<evidence type="ECO:0000256" key="1">
    <source>
        <dbReference type="SAM" id="MobiDB-lite"/>
    </source>
</evidence>
<dbReference type="Proteomes" id="UP000483672">
    <property type="component" value="Unassembled WGS sequence"/>
</dbReference>
<dbReference type="EMBL" id="WIPF01000015">
    <property type="protein sequence ID" value="KAF3228613.1"/>
    <property type="molecule type" value="Genomic_DNA"/>
</dbReference>
<feature type="region of interest" description="Disordered" evidence="1">
    <location>
        <begin position="755"/>
        <end position="791"/>
    </location>
</feature>
<feature type="compositionally biased region" description="Basic and acidic residues" evidence="1">
    <location>
        <begin position="188"/>
        <end position="199"/>
    </location>
</feature>
<evidence type="ECO:0000259" key="3">
    <source>
        <dbReference type="Pfam" id="PF13391"/>
    </source>
</evidence>
<feature type="compositionally biased region" description="Polar residues" evidence="1">
    <location>
        <begin position="603"/>
        <end position="615"/>
    </location>
</feature>
<accession>A0A6G1LWT8</accession>
<protein>
    <recommendedName>
        <fullName evidence="3">HNH nuclease domain-containing protein</fullName>
    </recommendedName>
</protein>
<reference evidence="4 5" key="1">
    <citation type="submission" date="2019-06" db="EMBL/GenBank/DDBJ databases">
        <authorList>
            <person name="Palmer J.M."/>
        </authorList>
    </citation>
    <scope>NUCLEOTIDE SEQUENCE [LARGE SCALE GENOMIC DNA]</scope>
    <source>
        <strain evidence="4 5">TWF191</strain>
    </source>
</reference>
<feature type="region of interest" description="Disordered" evidence="1">
    <location>
        <begin position="589"/>
        <end position="651"/>
    </location>
</feature>
<dbReference type="AlphaFoldDB" id="A0A6G1LWT8"/>
<name>A0A6G1LWT8_ORBOL</name>
<feature type="transmembrane region" description="Helical" evidence="2">
    <location>
        <begin position="655"/>
        <end position="677"/>
    </location>
</feature>
<organism evidence="4 5">
    <name type="scientific">Orbilia oligospora</name>
    <name type="common">Nematode-trapping fungus</name>
    <name type="synonym">Arthrobotrys oligospora</name>
    <dbReference type="NCBI Taxonomy" id="2813651"/>
    <lineage>
        <taxon>Eukaryota</taxon>
        <taxon>Fungi</taxon>
        <taxon>Dikarya</taxon>
        <taxon>Ascomycota</taxon>
        <taxon>Pezizomycotina</taxon>
        <taxon>Orbiliomycetes</taxon>
        <taxon>Orbiliales</taxon>
        <taxon>Orbiliaceae</taxon>
        <taxon>Orbilia</taxon>
    </lineage>
</organism>
<evidence type="ECO:0000313" key="4">
    <source>
        <dbReference type="EMBL" id="KAF3228613.1"/>
    </source>
</evidence>
<comment type="caution">
    <text evidence="4">The sequence shown here is derived from an EMBL/GenBank/DDBJ whole genome shotgun (WGS) entry which is preliminary data.</text>
</comment>
<dbReference type="InterPro" id="IPR003615">
    <property type="entry name" value="HNH_nuc"/>
</dbReference>